<dbReference type="InterPro" id="IPR021122">
    <property type="entry name" value="RNA_ligase_dom_REL/Rnl2"/>
</dbReference>
<proteinExistence type="predicted"/>
<sequence length="178" mass="19832">MSDEFVAFPKIARLSRQVIVTEKIDGTNACIAINEQGHIRAGSRSQWLTVENDNYGFAAWVAANHNALLELGVGTHHGEWFGHRVGKRQYGLNERRFALFNTSRWNDANRPACCEVVPVLYDGIFDTAKIDACLEDLRLNGSRMVAGFMQPEGVIIYHTAANSFFKKTMPNDGAKGKT</sequence>
<dbReference type="Gene3D" id="3.30.470.30">
    <property type="entry name" value="DNA ligase/mRNA capping enzyme"/>
    <property type="match status" value="1"/>
</dbReference>
<name>A0ABP9WX06_9CHLR</name>
<dbReference type="SUPFAM" id="SSF56091">
    <property type="entry name" value="DNA ligase/mRNA capping enzyme, catalytic domain"/>
    <property type="match status" value="1"/>
</dbReference>
<gene>
    <name evidence="2" type="ORF">Hgul01_01539</name>
</gene>
<comment type="caution">
    <text evidence="2">The sequence shown here is derived from an EMBL/GenBank/DDBJ whole genome shotgun (WGS) entry which is preliminary data.</text>
</comment>
<dbReference type="Pfam" id="PF09414">
    <property type="entry name" value="RNA_ligase"/>
    <property type="match status" value="1"/>
</dbReference>
<dbReference type="Proteomes" id="UP001428290">
    <property type="component" value="Unassembled WGS sequence"/>
</dbReference>
<reference evidence="2 3" key="1">
    <citation type="submission" date="2024-02" db="EMBL/GenBank/DDBJ databases">
        <title>Herpetosiphon gulosus NBRC 112829.</title>
        <authorList>
            <person name="Ichikawa N."/>
            <person name="Katano-Makiyama Y."/>
            <person name="Hidaka K."/>
        </authorList>
    </citation>
    <scope>NUCLEOTIDE SEQUENCE [LARGE SCALE GENOMIC DNA]</scope>
    <source>
        <strain evidence="2 3">NBRC 112829</strain>
    </source>
</reference>
<evidence type="ECO:0000313" key="2">
    <source>
        <dbReference type="EMBL" id="GAA5527746.1"/>
    </source>
</evidence>
<evidence type="ECO:0000259" key="1">
    <source>
        <dbReference type="Pfam" id="PF09414"/>
    </source>
</evidence>
<dbReference type="EMBL" id="BAABRU010000004">
    <property type="protein sequence ID" value="GAA5527746.1"/>
    <property type="molecule type" value="Genomic_DNA"/>
</dbReference>
<evidence type="ECO:0000313" key="3">
    <source>
        <dbReference type="Proteomes" id="UP001428290"/>
    </source>
</evidence>
<organism evidence="2 3">
    <name type="scientific">Herpetosiphon gulosus</name>
    <dbReference type="NCBI Taxonomy" id="1973496"/>
    <lineage>
        <taxon>Bacteria</taxon>
        <taxon>Bacillati</taxon>
        <taxon>Chloroflexota</taxon>
        <taxon>Chloroflexia</taxon>
        <taxon>Herpetosiphonales</taxon>
        <taxon>Herpetosiphonaceae</taxon>
        <taxon>Herpetosiphon</taxon>
    </lineage>
</organism>
<feature type="domain" description="RNA ligase" evidence="1">
    <location>
        <begin position="17"/>
        <end position="162"/>
    </location>
</feature>
<protein>
    <recommendedName>
        <fullName evidence="1">RNA ligase domain-containing protein</fullName>
    </recommendedName>
</protein>
<keyword evidence="3" id="KW-1185">Reference proteome</keyword>
<accession>A0ABP9WX06</accession>
<dbReference type="RefSeq" id="WP_345721362.1">
    <property type="nucleotide sequence ID" value="NZ_BAABRU010000004.1"/>
</dbReference>